<dbReference type="Gramene" id="Psat07G0337100-T1">
    <property type="protein sequence ID" value="KAI5387200.1"/>
    <property type="gene ID" value="KIW84_073371"/>
</dbReference>
<dbReference type="PANTHER" id="PTHR31659:SF0">
    <property type="entry name" value="EMB|CAB61945.1"/>
    <property type="match status" value="1"/>
</dbReference>
<dbReference type="InterPro" id="IPR008004">
    <property type="entry name" value="OCTOPUS-like"/>
</dbReference>
<evidence type="ECO:0000313" key="3">
    <source>
        <dbReference type="Proteomes" id="UP001058974"/>
    </source>
</evidence>
<comment type="caution">
    <text evidence="2">The sequence shown here is derived from an EMBL/GenBank/DDBJ whole genome shotgun (WGS) entry which is preliminary data.</text>
</comment>
<gene>
    <name evidence="2" type="ORF">KIW84_073371</name>
</gene>
<dbReference type="Pfam" id="PF05340">
    <property type="entry name" value="DUF740"/>
    <property type="match status" value="1"/>
</dbReference>
<accession>A0A9D4ZYW5</accession>
<name>A0A9D4ZYW5_PEA</name>
<proteinExistence type="predicted"/>
<dbReference type="EMBL" id="JAMSHJ010000007">
    <property type="protein sequence ID" value="KAI5387200.1"/>
    <property type="molecule type" value="Genomic_DNA"/>
</dbReference>
<dbReference type="PANTHER" id="PTHR31659">
    <property type="entry name" value="PROTEIN: UPF0503-LIKE PROTEIN, PUTATIVE (DUF740)-RELATED"/>
    <property type="match status" value="1"/>
</dbReference>
<feature type="region of interest" description="Disordered" evidence="1">
    <location>
        <begin position="127"/>
        <end position="162"/>
    </location>
</feature>
<protein>
    <submittedName>
        <fullName evidence="2">Uncharacterized protein</fullName>
    </submittedName>
</protein>
<dbReference type="AlphaFoldDB" id="A0A9D4ZYW5"/>
<sequence>MNTHYFLCSLFECLWKQKLKRSGGACNGSVIGNCVGLTSREVEKRRTRNFRETQSEVGEYDLSLGRRSCDTDPRLSVDDLRFSFDAPQASWDGYLIGKACPRFSPMVAINGDRVLVEEEEEGQEEVVNLESGGGGEHYPGGSDQTKHYYSDRRRRSSDRSNCRRNSMVIGDVDQLRVISNAKVSPATTELFYGSSSKEACDVEIGVDQKGPNKFHKWGMLWNKLGLIQRRKEDKLGEVECVSGNAVNKPIAESWQKLRRVVNGQGSESVSEKLIRSYSVSCRNHSRMPDFVNDLAGPETKGNVLNGRQELTLQRNRSVRYSSSNVDIGLLRFYLTPLKSHRRSRSGKSSRI</sequence>
<evidence type="ECO:0000256" key="1">
    <source>
        <dbReference type="SAM" id="MobiDB-lite"/>
    </source>
</evidence>
<feature type="compositionally biased region" description="Basic and acidic residues" evidence="1">
    <location>
        <begin position="144"/>
        <end position="161"/>
    </location>
</feature>
<reference evidence="2 3" key="1">
    <citation type="journal article" date="2022" name="Nat. Genet.">
        <title>Improved pea reference genome and pan-genome highlight genomic features and evolutionary characteristics.</title>
        <authorList>
            <person name="Yang T."/>
            <person name="Liu R."/>
            <person name="Luo Y."/>
            <person name="Hu S."/>
            <person name="Wang D."/>
            <person name="Wang C."/>
            <person name="Pandey M.K."/>
            <person name="Ge S."/>
            <person name="Xu Q."/>
            <person name="Li N."/>
            <person name="Li G."/>
            <person name="Huang Y."/>
            <person name="Saxena R.K."/>
            <person name="Ji Y."/>
            <person name="Li M."/>
            <person name="Yan X."/>
            <person name="He Y."/>
            <person name="Liu Y."/>
            <person name="Wang X."/>
            <person name="Xiang C."/>
            <person name="Varshney R.K."/>
            <person name="Ding H."/>
            <person name="Gao S."/>
            <person name="Zong X."/>
        </authorList>
    </citation>
    <scope>NUCLEOTIDE SEQUENCE [LARGE SCALE GENOMIC DNA]</scope>
    <source>
        <strain evidence="2 3">cv. Zhongwan 6</strain>
    </source>
</reference>
<keyword evidence="3" id="KW-1185">Reference proteome</keyword>
<dbReference type="Proteomes" id="UP001058974">
    <property type="component" value="Chromosome 7"/>
</dbReference>
<evidence type="ECO:0000313" key="2">
    <source>
        <dbReference type="EMBL" id="KAI5387200.1"/>
    </source>
</evidence>
<organism evidence="2 3">
    <name type="scientific">Pisum sativum</name>
    <name type="common">Garden pea</name>
    <name type="synonym">Lathyrus oleraceus</name>
    <dbReference type="NCBI Taxonomy" id="3888"/>
    <lineage>
        <taxon>Eukaryota</taxon>
        <taxon>Viridiplantae</taxon>
        <taxon>Streptophyta</taxon>
        <taxon>Embryophyta</taxon>
        <taxon>Tracheophyta</taxon>
        <taxon>Spermatophyta</taxon>
        <taxon>Magnoliopsida</taxon>
        <taxon>eudicotyledons</taxon>
        <taxon>Gunneridae</taxon>
        <taxon>Pentapetalae</taxon>
        <taxon>rosids</taxon>
        <taxon>fabids</taxon>
        <taxon>Fabales</taxon>
        <taxon>Fabaceae</taxon>
        <taxon>Papilionoideae</taxon>
        <taxon>50 kb inversion clade</taxon>
        <taxon>NPAAA clade</taxon>
        <taxon>Hologalegina</taxon>
        <taxon>IRL clade</taxon>
        <taxon>Fabeae</taxon>
        <taxon>Lathyrus</taxon>
    </lineage>
</organism>